<evidence type="ECO:0000256" key="8">
    <source>
        <dbReference type="RuleBase" id="RU004190"/>
    </source>
</evidence>
<dbReference type="HOGENOM" id="CLU_035527_1_0_5"/>
<dbReference type="InterPro" id="IPR011051">
    <property type="entry name" value="RmlC_Cupin_sf"/>
</dbReference>
<dbReference type="InterPro" id="IPR006375">
    <property type="entry name" value="Man1P_GuaTrfase/Man6P_Isoase"/>
</dbReference>
<evidence type="ECO:0000256" key="4">
    <source>
        <dbReference type="ARBA" id="ARBA00022695"/>
    </source>
</evidence>
<dbReference type="InterPro" id="IPR014710">
    <property type="entry name" value="RmlC-like_jellyroll"/>
</dbReference>
<feature type="domain" description="Mannose-6-phosphate isomerase type II C-terminal" evidence="10">
    <location>
        <begin position="354"/>
        <end position="465"/>
    </location>
</feature>
<dbReference type="Proteomes" id="UP000007730">
    <property type="component" value="Chromosome"/>
</dbReference>
<sequence length="469" mass="51030">MTKQIIPLIMCGGAGTRLWPASRENRPKQFLSLFGQHSTFQDTLMRVSDEALFARPIVITNALYRFMVREQLAEIEREADILLEPCRRDSGPAIAAGAAFAASRDPQAVVLALAADHVVSDADTFVEACRQAVEVAASGRIVTFGIKPERAATEYGYIQPGDKIAGDVLAVAKFVEKPDEATATTYVRDGFLWNSGNFMFAAGTLLSEYEASDAASVAAAREAVAKAGSDLGFVTLDEESFARATPMSIDYAVMEKTARAAVIPLSCGWSDVGSWHAVWELSPKDDDGNAARGTAVFEGATNCNVASDKALVALEGVDDVVVVATQDAILVSRQKDPNALKRLVAKLKKAQPQVTEDHLKVHRPWGSYQSLDTGDRHQVKRIIVKAGGRLSLQKHHHRSEHWIVVRGAAKVTLDGAESIVHENESIYIPIGATHRLENPGKIPLELIEVQTGSYLGEDDIIRIEDDYRR</sequence>
<keyword evidence="6" id="KW-0342">GTP-binding</keyword>
<dbReference type="InterPro" id="IPR029044">
    <property type="entry name" value="Nucleotide-diphossugar_trans"/>
</dbReference>
<dbReference type="Gene3D" id="3.90.550.10">
    <property type="entry name" value="Spore Coat Polysaccharide Biosynthesis Protein SpsA, Chain A"/>
    <property type="match status" value="1"/>
</dbReference>
<dbReference type="Pfam" id="PF22640">
    <property type="entry name" value="ManC_GMP_beta-helix"/>
    <property type="match status" value="1"/>
</dbReference>
<reference evidence="12 13" key="1">
    <citation type="journal article" date="2011" name="J. Bacteriol.">
        <title>Complete genome sequences of the chemolithoautotrophic Oligotropha carboxidovorans strains OM4 and OM5.</title>
        <authorList>
            <person name="Volland S."/>
            <person name="Rachinger M."/>
            <person name="Strittmatter A."/>
            <person name="Daniel R."/>
            <person name="Gottschalk G."/>
            <person name="Meyer O."/>
        </authorList>
    </citation>
    <scope>NUCLEOTIDE SEQUENCE [LARGE SCALE GENOMIC DNA]</scope>
    <source>
        <strain evidence="13">ATCC 49405 / DSM 1227 / KCTC 32145 / OM5</strain>
    </source>
</reference>
<proteinExistence type="inferred from homology"/>
<keyword evidence="4 12" id="KW-0548">Nucleotidyltransferase</keyword>
<dbReference type="FunFam" id="3.90.550.10:FF:000046">
    <property type="entry name" value="Mannose-1-phosphate guanylyltransferase (GDP)"/>
    <property type="match status" value="1"/>
</dbReference>
<keyword evidence="5" id="KW-0547">Nucleotide-binding</keyword>
<dbReference type="InterPro" id="IPR051161">
    <property type="entry name" value="Mannose-6P_isomerase_type2"/>
</dbReference>
<evidence type="ECO:0000256" key="2">
    <source>
        <dbReference type="ARBA" id="ARBA00012387"/>
    </source>
</evidence>
<keyword evidence="3 12" id="KW-0808">Transferase</keyword>
<gene>
    <name evidence="12" type="primary">manC2</name>
    <name evidence="12" type="ordered locus">OCA5_c26380</name>
</gene>
<organism evidence="12 13">
    <name type="scientific">Afipia carboxidovorans (strain ATCC 49405 / DSM 1227 / KCTC 32145 / OM5)</name>
    <name type="common">Oligotropha carboxidovorans</name>
    <dbReference type="NCBI Taxonomy" id="504832"/>
    <lineage>
        <taxon>Bacteria</taxon>
        <taxon>Pseudomonadati</taxon>
        <taxon>Pseudomonadota</taxon>
        <taxon>Alphaproteobacteria</taxon>
        <taxon>Hyphomicrobiales</taxon>
        <taxon>Nitrobacteraceae</taxon>
        <taxon>Afipia</taxon>
    </lineage>
</organism>
<dbReference type="InterPro" id="IPR005835">
    <property type="entry name" value="NTP_transferase_dom"/>
</dbReference>
<keyword evidence="12" id="KW-0413">Isomerase</keyword>
<dbReference type="RefSeq" id="WP_013913265.1">
    <property type="nucleotide sequence ID" value="NC_011386.1"/>
</dbReference>
<evidence type="ECO:0000256" key="1">
    <source>
        <dbReference type="ARBA" id="ARBA00006115"/>
    </source>
</evidence>
<comment type="catalytic activity">
    <reaction evidence="7">
        <text>alpha-D-mannose 1-phosphate + GTP + H(+) = GDP-alpha-D-mannose + diphosphate</text>
        <dbReference type="Rhea" id="RHEA:15229"/>
        <dbReference type="ChEBI" id="CHEBI:15378"/>
        <dbReference type="ChEBI" id="CHEBI:33019"/>
        <dbReference type="ChEBI" id="CHEBI:37565"/>
        <dbReference type="ChEBI" id="CHEBI:57527"/>
        <dbReference type="ChEBI" id="CHEBI:58409"/>
        <dbReference type="EC" id="2.7.7.13"/>
    </reaction>
</comment>
<keyword evidence="13" id="KW-1185">Reference proteome</keyword>
<dbReference type="GO" id="GO:0005525">
    <property type="term" value="F:GTP binding"/>
    <property type="evidence" value="ECO:0007669"/>
    <property type="project" value="UniProtKB-KW"/>
</dbReference>
<accession>F8BTX9</accession>
<evidence type="ECO:0000256" key="3">
    <source>
        <dbReference type="ARBA" id="ARBA00022679"/>
    </source>
</evidence>
<dbReference type="PANTHER" id="PTHR46390">
    <property type="entry name" value="MANNOSE-1-PHOSPHATE GUANYLYLTRANSFERASE"/>
    <property type="match status" value="1"/>
</dbReference>
<dbReference type="EC" id="2.7.7.13" evidence="2"/>
<dbReference type="Pfam" id="PF01050">
    <property type="entry name" value="MannoseP_isomer"/>
    <property type="match status" value="1"/>
</dbReference>
<dbReference type="AlphaFoldDB" id="F8BTX9"/>
<name>F8BTX9_AFIC5</name>
<dbReference type="eggNOG" id="COG0836">
    <property type="taxonomic scope" value="Bacteria"/>
</dbReference>
<dbReference type="OrthoDB" id="9806359at2"/>
<dbReference type="CDD" id="cd02509">
    <property type="entry name" value="GDP-M1P_Guanylyltransferase"/>
    <property type="match status" value="1"/>
</dbReference>
<dbReference type="EMBL" id="CP002826">
    <property type="protein sequence ID" value="AEI07333.1"/>
    <property type="molecule type" value="Genomic_DNA"/>
</dbReference>
<dbReference type="KEGG" id="ocg:OCA5_c26380"/>
<comment type="similarity">
    <text evidence="1 8">Belongs to the mannose-6-phosphate isomerase type 2 family.</text>
</comment>
<dbReference type="InterPro" id="IPR049577">
    <property type="entry name" value="GMPP_N"/>
</dbReference>
<dbReference type="NCBIfam" id="TIGR01479">
    <property type="entry name" value="GMP_PMI"/>
    <property type="match status" value="1"/>
</dbReference>
<dbReference type="STRING" id="504832.OCA5_c26380"/>
<dbReference type="GO" id="GO:0004475">
    <property type="term" value="F:mannose-1-phosphate guanylyltransferase (GTP) activity"/>
    <property type="evidence" value="ECO:0007669"/>
    <property type="project" value="UniProtKB-EC"/>
</dbReference>
<evidence type="ECO:0000256" key="7">
    <source>
        <dbReference type="ARBA" id="ARBA00047343"/>
    </source>
</evidence>
<dbReference type="eggNOG" id="COG0662">
    <property type="taxonomic scope" value="Bacteria"/>
</dbReference>
<evidence type="ECO:0000256" key="6">
    <source>
        <dbReference type="ARBA" id="ARBA00023134"/>
    </source>
</evidence>
<dbReference type="SUPFAM" id="SSF53448">
    <property type="entry name" value="Nucleotide-diphospho-sugar transferases"/>
    <property type="match status" value="1"/>
</dbReference>
<dbReference type="InterPro" id="IPR001538">
    <property type="entry name" value="Man6P_isomerase-2_C"/>
</dbReference>
<dbReference type="Pfam" id="PF00483">
    <property type="entry name" value="NTP_transferase"/>
    <property type="match status" value="1"/>
</dbReference>
<dbReference type="InterPro" id="IPR054566">
    <property type="entry name" value="ManC/GMP-like_b-helix"/>
</dbReference>
<protein>
    <recommendedName>
        <fullName evidence="2">mannose-1-phosphate guanylyltransferase</fullName>
        <ecNumber evidence="2">2.7.7.13</ecNumber>
    </recommendedName>
</protein>
<evidence type="ECO:0000259" key="9">
    <source>
        <dbReference type="Pfam" id="PF00483"/>
    </source>
</evidence>
<evidence type="ECO:0000259" key="11">
    <source>
        <dbReference type="Pfam" id="PF22640"/>
    </source>
</evidence>
<dbReference type="GO" id="GO:0016853">
    <property type="term" value="F:isomerase activity"/>
    <property type="evidence" value="ECO:0007669"/>
    <property type="project" value="UniProtKB-KW"/>
</dbReference>
<feature type="domain" description="MannoseP isomerase/GMP-like beta-helix" evidence="11">
    <location>
        <begin position="300"/>
        <end position="347"/>
    </location>
</feature>
<dbReference type="FunFam" id="2.60.120.10:FF:000032">
    <property type="entry name" value="Mannose-1-phosphate guanylyltransferase/mannose-6-phosphate isomerase"/>
    <property type="match status" value="1"/>
</dbReference>
<evidence type="ECO:0000313" key="13">
    <source>
        <dbReference type="Proteomes" id="UP000007730"/>
    </source>
</evidence>
<feature type="domain" description="Nucleotidyl transferase" evidence="9">
    <location>
        <begin position="7"/>
        <end position="285"/>
    </location>
</feature>
<dbReference type="PANTHER" id="PTHR46390:SF1">
    <property type="entry name" value="MANNOSE-1-PHOSPHATE GUANYLYLTRANSFERASE"/>
    <property type="match status" value="1"/>
</dbReference>
<dbReference type="PATRIC" id="fig|504832.7.peg.2788"/>
<evidence type="ECO:0000256" key="5">
    <source>
        <dbReference type="ARBA" id="ARBA00022741"/>
    </source>
</evidence>
<dbReference type="CDD" id="cd02213">
    <property type="entry name" value="cupin_PMI_typeII_C"/>
    <property type="match status" value="1"/>
</dbReference>
<dbReference type="SUPFAM" id="SSF51182">
    <property type="entry name" value="RmlC-like cupins"/>
    <property type="match status" value="1"/>
</dbReference>
<dbReference type="GO" id="GO:0009298">
    <property type="term" value="P:GDP-mannose biosynthetic process"/>
    <property type="evidence" value="ECO:0007669"/>
    <property type="project" value="TreeGrafter"/>
</dbReference>
<evidence type="ECO:0000313" key="12">
    <source>
        <dbReference type="EMBL" id="AEI07333.1"/>
    </source>
</evidence>
<dbReference type="Gene3D" id="2.60.120.10">
    <property type="entry name" value="Jelly Rolls"/>
    <property type="match status" value="1"/>
</dbReference>
<evidence type="ECO:0000259" key="10">
    <source>
        <dbReference type="Pfam" id="PF01050"/>
    </source>
</evidence>
<dbReference type="GO" id="GO:0000271">
    <property type="term" value="P:polysaccharide biosynthetic process"/>
    <property type="evidence" value="ECO:0007669"/>
    <property type="project" value="InterPro"/>
</dbReference>